<keyword evidence="7" id="KW-1185">Reference proteome</keyword>
<dbReference type="GO" id="GO:0043565">
    <property type="term" value="F:sequence-specific DNA binding"/>
    <property type="evidence" value="ECO:0007669"/>
    <property type="project" value="TreeGrafter"/>
</dbReference>
<evidence type="ECO:0000256" key="1">
    <source>
        <dbReference type="ARBA" id="ARBA00009437"/>
    </source>
</evidence>
<dbReference type="InterPro" id="IPR058163">
    <property type="entry name" value="LysR-type_TF_proteobact-type"/>
</dbReference>
<dbReference type="Pfam" id="PF03466">
    <property type="entry name" value="LysR_substrate"/>
    <property type="match status" value="1"/>
</dbReference>
<name>A0A0P6VI40_9HYPH</name>
<sequence length="300" mass="32000">MNKGTPTDELATFVRVIDLGSFAAAAADRGLTASAVSKIVSRLEDRLGVRLIERTTRRLVLTPEGETLLARGRDIVAAVAAAEAEVMAARGRPRGLVRVTTGTAFAKHRLVPLLPDFHALYPEIALDLAVADRRVDIIGEQIDVAIRTGPLGDSSLIARTLATSTRVVCAAPAYLARHGAPVVPAELAAHICLRLTGYARLAEWPMRIDGRIVPLKVSGAITCDSADVLRDMVLAGLGIARLAAFMIEDDLAAGRLVPLLVEHHVPEPVPITALMPPGRQSLPRVRALVDFLAARLDART</sequence>
<dbReference type="PROSITE" id="PS50931">
    <property type="entry name" value="HTH_LYSR"/>
    <property type="match status" value="1"/>
</dbReference>
<evidence type="ECO:0000313" key="6">
    <source>
        <dbReference type="EMBL" id="KPL51724.1"/>
    </source>
</evidence>
<dbReference type="InterPro" id="IPR036388">
    <property type="entry name" value="WH-like_DNA-bd_sf"/>
</dbReference>
<dbReference type="EMBL" id="LJYW01000001">
    <property type="protein sequence ID" value="KPL51724.1"/>
    <property type="molecule type" value="Genomic_DNA"/>
</dbReference>
<organism evidence="6 7">
    <name type="scientific">Prosthecodimorpha hirschii</name>
    <dbReference type="NCBI Taxonomy" id="665126"/>
    <lineage>
        <taxon>Bacteria</taxon>
        <taxon>Pseudomonadati</taxon>
        <taxon>Pseudomonadota</taxon>
        <taxon>Alphaproteobacteria</taxon>
        <taxon>Hyphomicrobiales</taxon>
        <taxon>Ancalomicrobiaceae</taxon>
        <taxon>Prosthecodimorpha</taxon>
    </lineage>
</organism>
<reference evidence="6 7" key="2">
    <citation type="submission" date="2015-10" db="EMBL/GenBank/DDBJ databases">
        <title>Draft Genome Sequence of Prosthecomicrobium hirschii ATCC 27832.</title>
        <authorList>
            <person name="Daniel J."/>
            <person name="Givan S.A."/>
            <person name="Brun Y.V."/>
            <person name="Brown P.J."/>
        </authorList>
    </citation>
    <scope>NUCLEOTIDE SEQUENCE [LARGE SCALE GENOMIC DNA]</scope>
    <source>
        <strain evidence="6 7">16</strain>
    </source>
</reference>
<dbReference type="FunFam" id="3.40.190.290:FF:000001">
    <property type="entry name" value="Transcriptional regulator, LysR family"/>
    <property type="match status" value="1"/>
</dbReference>
<comment type="similarity">
    <text evidence="1">Belongs to the LysR transcriptional regulatory family.</text>
</comment>
<dbReference type="STRING" id="665126.ABB55_05350"/>
<accession>A0A0P6VI40</accession>
<reference evidence="6 7" key="1">
    <citation type="submission" date="2015-09" db="EMBL/GenBank/DDBJ databases">
        <authorList>
            <person name="Jackson K.R."/>
            <person name="Lunt B.L."/>
            <person name="Fisher J.N.B."/>
            <person name="Gardner A.V."/>
            <person name="Bailey M.E."/>
            <person name="Deus L.M."/>
            <person name="Earl A.S."/>
            <person name="Gibby P.D."/>
            <person name="Hartmann K.A."/>
            <person name="Liu J.E."/>
            <person name="Manci A.M."/>
            <person name="Nielsen D.A."/>
            <person name="Solomon M.B."/>
            <person name="Breakwell D.P."/>
            <person name="Burnett S.H."/>
            <person name="Grose J.H."/>
        </authorList>
    </citation>
    <scope>NUCLEOTIDE SEQUENCE [LARGE SCALE GENOMIC DNA]</scope>
    <source>
        <strain evidence="6 7">16</strain>
    </source>
</reference>
<dbReference type="Gene3D" id="3.40.190.290">
    <property type="match status" value="1"/>
</dbReference>
<keyword evidence="2" id="KW-0805">Transcription regulation</keyword>
<dbReference type="PANTHER" id="PTHR30537:SF5">
    <property type="entry name" value="HTH-TYPE TRANSCRIPTIONAL ACTIVATOR TTDR-RELATED"/>
    <property type="match status" value="1"/>
</dbReference>
<gene>
    <name evidence="6" type="ORF">ABB55_05350</name>
</gene>
<dbReference type="GO" id="GO:0003700">
    <property type="term" value="F:DNA-binding transcription factor activity"/>
    <property type="evidence" value="ECO:0007669"/>
    <property type="project" value="InterPro"/>
</dbReference>
<dbReference type="PANTHER" id="PTHR30537">
    <property type="entry name" value="HTH-TYPE TRANSCRIPTIONAL REGULATOR"/>
    <property type="match status" value="1"/>
</dbReference>
<dbReference type="InterPro" id="IPR000847">
    <property type="entry name" value="LysR_HTH_N"/>
</dbReference>
<evidence type="ECO:0000256" key="2">
    <source>
        <dbReference type="ARBA" id="ARBA00023015"/>
    </source>
</evidence>
<dbReference type="GO" id="GO:0006351">
    <property type="term" value="P:DNA-templated transcription"/>
    <property type="evidence" value="ECO:0007669"/>
    <property type="project" value="TreeGrafter"/>
</dbReference>
<dbReference type="SUPFAM" id="SSF53850">
    <property type="entry name" value="Periplasmic binding protein-like II"/>
    <property type="match status" value="1"/>
</dbReference>
<dbReference type="InterPro" id="IPR005119">
    <property type="entry name" value="LysR_subst-bd"/>
</dbReference>
<dbReference type="AlphaFoldDB" id="A0A0P6VI40"/>
<evidence type="ECO:0000256" key="3">
    <source>
        <dbReference type="ARBA" id="ARBA00023125"/>
    </source>
</evidence>
<keyword evidence="3" id="KW-0238">DNA-binding</keyword>
<protein>
    <recommendedName>
        <fullName evidence="5">HTH lysR-type domain-containing protein</fullName>
    </recommendedName>
</protein>
<evidence type="ECO:0000259" key="5">
    <source>
        <dbReference type="PROSITE" id="PS50931"/>
    </source>
</evidence>
<dbReference type="Proteomes" id="UP000048984">
    <property type="component" value="Unassembled WGS sequence"/>
</dbReference>
<dbReference type="Pfam" id="PF00126">
    <property type="entry name" value="HTH_1"/>
    <property type="match status" value="1"/>
</dbReference>
<dbReference type="InterPro" id="IPR036390">
    <property type="entry name" value="WH_DNA-bd_sf"/>
</dbReference>
<dbReference type="RefSeq" id="WP_054357887.1">
    <property type="nucleotide sequence ID" value="NZ_LJYW01000001.1"/>
</dbReference>
<dbReference type="CDD" id="cd08422">
    <property type="entry name" value="PBP2_CrgA_like"/>
    <property type="match status" value="1"/>
</dbReference>
<feature type="domain" description="HTH lysR-type" evidence="5">
    <location>
        <begin position="5"/>
        <end position="62"/>
    </location>
</feature>
<evidence type="ECO:0000256" key="4">
    <source>
        <dbReference type="ARBA" id="ARBA00023163"/>
    </source>
</evidence>
<dbReference type="SUPFAM" id="SSF46785">
    <property type="entry name" value="Winged helix' DNA-binding domain"/>
    <property type="match status" value="1"/>
</dbReference>
<proteinExistence type="inferred from homology"/>
<dbReference type="Gene3D" id="1.10.10.10">
    <property type="entry name" value="Winged helix-like DNA-binding domain superfamily/Winged helix DNA-binding domain"/>
    <property type="match status" value="1"/>
</dbReference>
<dbReference type="FunFam" id="1.10.10.10:FF:000001">
    <property type="entry name" value="LysR family transcriptional regulator"/>
    <property type="match status" value="1"/>
</dbReference>
<keyword evidence="4" id="KW-0804">Transcription</keyword>
<comment type="caution">
    <text evidence="6">The sequence shown here is derived from an EMBL/GenBank/DDBJ whole genome shotgun (WGS) entry which is preliminary data.</text>
</comment>
<evidence type="ECO:0000313" key="7">
    <source>
        <dbReference type="Proteomes" id="UP000048984"/>
    </source>
</evidence>